<dbReference type="Proteomes" id="UP001156613">
    <property type="component" value="Unassembled WGS sequence"/>
</dbReference>
<dbReference type="Gene3D" id="1.10.150.400">
    <property type="match status" value="1"/>
</dbReference>
<comment type="caution">
    <text evidence="1">The sequence shown here is derived from an EMBL/GenBank/DDBJ whole genome shotgun (WGS) entry which is preliminary data.</text>
</comment>
<dbReference type="RefSeq" id="WP_284263662.1">
    <property type="nucleotide sequence ID" value="NZ_BSNT01000011.1"/>
</dbReference>
<dbReference type="InterPro" id="IPR036412">
    <property type="entry name" value="HAD-like_sf"/>
</dbReference>
<accession>A0ABQ5WFP0</accession>
<proteinExistence type="predicted"/>
<evidence type="ECO:0000313" key="2">
    <source>
        <dbReference type="Proteomes" id="UP001156613"/>
    </source>
</evidence>
<dbReference type="SUPFAM" id="SSF56784">
    <property type="entry name" value="HAD-like"/>
    <property type="match status" value="1"/>
</dbReference>
<name>A0ABQ5WFP0_GLUJA</name>
<sequence>MATDMENSKISVSHRIINIQDGKGPFSPEIIEETLKNFSVVSFDVFDTLLFRNLADPKDVFKIIEEKYNIDNFYAKRIAAEALSREKSKIQYDSYETSIDQIYSMIYDDHNKKDFGVDMEVSEEEDLLFPHPFGMLVYKIAKKLGLKTIAISDMYLSSEQIKKILIKNGLYLDHVFSSSDWRKEDIGKYNGKSFVKVCRELNVFPEEIIHFGDNIQSDFINANEKGVASIHLPSAMEELMQDDRINPTVKSALKNMDTLESSLLLGNLSRRLKEGYFGVGYNVARAFGYIQGGLTAAAFLSFMEEEALANGKKALFCLTRDGFTIKQAAEIFGTSIDFRVIWSSRRMCLVPLLAKNAFWVLPSLFPYRSGVLRLSEELKRLHLALPEDVEDFESDNYHDFLKYLESMGSKWREIIGSEANSYRDYLRSEMDQYEDEDIALVDVGWGLTSHKAIDQLLGSCLSGFYLGTHDKAYNNDRIKNLFFSYGEPKKICTALMSAVEILELIFSDASPSAVRVSRSKFGFEPEFEKRDSSDLSRDIFVREVRAGMLDFLKDIAPYRSILKADALKDAAEAVCIALIENPTAQEYSFLGNIPHVREVGKSQFYPISYWWNPQSNTDQEEIEKSLEVEGSKNP</sequence>
<organism evidence="1 2">
    <name type="scientific">Gluconobacter japonicus</name>
    <dbReference type="NCBI Taxonomy" id="376620"/>
    <lineage>
        <taxon>Bacteria</taxon>
        <taxon>Pseudomonadati</taxon>
        <taxon>Pseudomonadota</taxon>
        <taxon>Alphaproteobacteria</taxon>
        <taxon>Acetobacterales</taxon>
        <taxon>Acetobacteraceae</taxon>
        <taxon>Gluconobacter</taxon>
    </lineage>
</organism>
<dbReference type="EMBL" id="BSNT01000011">
    <property type="protein sequence ID" value="GLQ58330.1"/>
    <property type="molecule type" value="Genomic_DNA"/>
</dbReference>
<protein>
    <recommendedName>
        <fullName evidence="3">Hydrolase</fullName>
    </recommendedName>
</protein>
<evidence type="ECO:0008006" key="3">
    <source>
        <dbReference type="Google" id="ProtNLM"/>
    </source>
</evidence>
<dbReference type="Gene3D" id="3.40.50.1000">
    <property type="entry name" value="HAD superfamily/HAD-like"/>
    <property type="match status" value="1"/>
</dbReference>
<dbReference type="InterPro" id="IPR023214">
    <property type="entry name" value="HAD_sf"/>
</dbReference>
<reference evidence="2" key="1">
    <citation type="journal article" date="2019" name="Int. J. Syst. Evol. Microbiol.">
        <title>The Global Catalogue of Microorganisms (GCM) 10K type strain sequencing project: providing services to taxonomists for standard genome sequencing and annotation.</title>
        <authorList>
            <consortium name="The Broad Institute Genomics Platform"/>
            <consortium name="The Broad Institute Genome Sequencing Center for Infectious Disease"/>
            <person name="Wu L."/>
            <person name="Ma J."/>
        </authorList>
    </citation>
    <scope>NUCLEOTIDE SEQUENCE [LARGE SCALE GENOMIC DNA]</scope>
    <source>
        <strain evidence="2">NBRC 3271</strain>
    </source>
</reference>
<gene>
    <name evidence="1" type="ORF">GCM10010937_01310</name>
</gene>
<evidence type="ECO:0000313" key="1">
    <source>
        <dbReference type="EMBL" id="GLQ58330.1"/>
    </source>
</evidence>
<dbReference type="Pfam" id="PF00702">
    <property type="entry name" value="Hydrolase"/>
    <property type="match status" value="1"/>
</dbReference>
<keyword evidence="2" id="KW-1185">Reference proteome</keyword>